<dbReference type="RefSeq" id="WP_090075071.1">
    <property type="nucleotide sequence ID" value="NZ_FOVR01000014.1"/>
</dbReference>
<dbReference type="Proteomes" id="UP000199236">
    <property type="component" value="Unassembled WGS sequence"/>
</dbReference>
<gene>
    <name evidence="2" type="ORF">SAMN04488056_11479</name>
</gene>
<dbReference type="Pfam" id="PF13432">
    <property type="entry name" value="TPR_16"/>
    <property type="match status" value="2"/>
</dbReference>
<evidence type="ECO:0000313" key="3">
    <source>
        <dbReference type="Proteomes" id="UP000199236"/>
    </source>
</evidence>
<feature type="compositionally biased region" description="Polar residues" evidence="1">
    <location>
        <begin position="102"/>
        <end position="113"/>
    </location>
</feature>
<dbReference type="EMBL" id="FOVR01000014">
    <property type="protein sequence ID" value="SFO86141.1"/>
    <property type="molecule type" value="Genomic_DNA"/>
</dbReference>
<feature type="region of interest" description="Disordered" evidence="1">
    <location>
        <begin position="57"/>
        <end position="129"/>
    </location>
</feature>
<dbReference type="Gene3D" id="1.25.40.10">
    <property type="entry name" value="Tetratricopeptide repeat domain"/>
    <property type="match status" value="2"/>
</dbReference>
<feature type="compositionally biased region" description="Low complexity" evidence="1">
    <location>
        <begin position="58"/>
        <end position="70"/>
    </location>
</feature>
<keyword evidence="3" id="KW-1185">Reference proteome</keyword>
<dbReference type="SUPFAM" id="SSF48452">
    <property type="entry name" value="TPR-like"/>
    <property type="match status" value="2"/>
</dbReference>
<dbReference type="OrthoDB" id="7324591at2"/>
<proteinExistence type="predicted"/>
<accession>A0A1I5KNL7</accession>
<reference evidence="2 3" key="1">
    <citation type="submission" date="2016-10" db="EMBL/GenBank/DDBJ databases">
        <authorList>
            <person name="de Groot N.N."/>
        </authorList>
    </citation>
    <scope>NUCLEOTIDE SEQUENCE [LARGE SCALE GENOMIC DNA]</scope>
    <source>
        <strain evidence="2 3">CGMCC 1.9157</strain>
    </source>
</reference>
<evidence type="ECO:0000313" key="2">
    <source>
        <dbReference type="EMBL" id="SFO86141.1"/>
    </source>
</evidence>
<evidence type="ECO:0000256" key="1">
    <source>
        <dbReference type="SAM" id="MobiDB-lite"/>
    </source>
</evidence>
<dbReference type="AlphaFoldDB" id="A0A1I5KNL7"/>
<protein>
    <submittedName>
        <fullName evidence="2">TPR repeat-containing protein</fullName>
    </submittedName>
</protein>
<dbReference type="InterPro" id="IPR011990">
    <property type="entry name" value="TPR-like_helical_dom_sf"/>
</dbReference>
<name>A0A1I5KNL7_9HYPH</name>
<organism evidence="2 3">
    <name type="scientific">Cohaesibacter marisflavi</name>
    <dbReference type="NCBI Taxonomy" id="655353"/>
    <lineage>
        <taxon>Bacteria</taxon>
        <taxon>Pseudomonadati</taxon>
        <taxon>Pseudomonadota</taxon>
        <taxon>Alphaproteobacteria</taxon>
        <taxon>Hyphomicrobiales</taxon>
        <taxon>Cohaesibacteraceae</taxon>
    </lineage>
</organism>
<sequence length="720" mass="79717">MSRKPIIIIASLAAIAAIATELEIPKLSPALAAFKQDASTPKDANAPFVLSNAQMQVQPELSPQSAPSESEASERDRPAASANPVKTRLNAISNAIPAQASPKPSLTVTQAETSEQEAAGGARSQQTEVDESALRYFASKGDTKRLKAEISRLQLLYPNWVPPENPLAMANEPGGESDAFWSLYAEGKFAELRAEIKTRQEQEPGWQPPEELIGLLDLAEKRNRIVNSSELKQYDQVIKIAAAEPNLLTCSDVDILWRVSEAFLKTDRQQRGLDAYNYILNTCSNQQERLATLQKAAELLPYAPMQSLLESTDPNAFNVADYQTLIDNLARRFVAEANEDPDLQIDDRYVNAMRQIADGGKKASDIALMGWYLWLHDSKDKAEPYFRAAREKEDTAEISQGLALVLLSQEKPEEAEEVMYPWRSESPDAMQTYLAAATELLSQDPPKALEQDKLTRIATVTVEEKSAKIAQQFGWYARHFKQQKTALRWFETALSWDEESEPTAYGLAVTLVDLKQWKRLASIRESWQETSERIAALKQPTASGSGAVAVNCRNNRPSAASSARTAISYGWCFMRMERALEAANSFEIALNKGVSSARSEAAYGKSLAYLRLGLVDDAALTATRATLSQKRAHELQVSILTQRATSAFKLGHYREAILYLDQRAQLGPEPVDLMLMRGHAYLKLKHMAQAIHIFDALAATGNRDAIRSLNEARQQASSQG</sequence>
<dbReference type="STRING" id="655353.SAMN04488056_11479"/>